<evidence type="ECO:0000256" key="1">
    <source>
        <dbReference type="ARBA" id="ARBA00022679"/>
    </source>
</evidence>
<comment type="caution">
    <text evidence="4">The sequence shown here is derived from an EMBL/GenBank/DDBJ whole genome shotgun (WGS) entry which is preliminary data.</text>
</comment>
<organism evidence="4 5">
    <name type="scientific">Knoellia remsis</name>
    <dbReference type="NCBI Taxonomy" id="407159"/>
    <lineage>
        <taxon>Bacteria</taxon>
        <taxon>Bacillati</taxon>
        <taxon>Actinomycetota</taxon>
        <taxon>Actinomycetes</taxon>
        <taxon>Micrococcales</taxon>
        <taxon>Intrasporangiaceae</taxon>
        <taxon>Knoellia</taxon>
    </lineage>
</organism>
<dbReference type="PROSITE" id="PS51186">
    <property type="entry name" value="GNAT"/>
    <property type="match status" value="1"/>
</dbReference>
<dbReference type="Gene3D" id="3.40.630.30">
    <property type="match status" value="1"/>
</dbReference>
<protein>
    <submittedName>
        <fullName evidence="4">Acetyltransferase (GNAT) family protein</fullName>
    </submittedName>
</protein>
<keyword evidence="5" id="KW-1185">Reference proteome</keyword>
<reference evidence="4 5" key="1">
    <citation type="submission" date="2018-03" db="EMBL/GenBank/DDBJ databases">
        <title>Genomic Encyclopedia of Archaeal and Bacterial Type Strains, Phase II (KMG-II): from individual species to whole genera.</title>
        <authorList>
            <person name="Goeker M."/>
        </authorList>
    </citation>
    <scope>NUCLEOTIDE SEQUENCE [LARGE SCALE GENOMIC DNA]</scope>
    <source>
        <strain evidence="4 5">ATCC BAA-1496</strain>
    </source>
</reference>
<accession>A0A2T0UFJ2</accession>
<dbReference type="Pfam" id="PF00583">
    <property type="entry name" value="Acetyltransf_1"/>
    <property type="match status" value="1"/>
</dbReference>
<dbReference type="InterPro" id="IPR050832">
    <property type="entry name" value="Bact_Acetyltransf"/>
</dbReference>
<dbReference type="InterPro" id="IPR000182">
    <property type="entry name" value="GNAT_dom"/>
</dbReference>
<dbReference type="EMBL" id="PVTI01000018">
    <property type="protein sequence ID" value="PRY56672.1"/>
    <property type="molecule type" value="Genomic_DNA"/>
</dbReference>
<sequence>MPADSPLVLSEVPFDDPRVTALVAQVQAYYVEIYGGPDESPVDPREFDSPTGLFVIGTVDGEPVAMGGWRLRPELFGAFGGRVAEVKRMFVSPRVRRRGFAATVLERLVATAREAGVDALVLETGTAQSEAVALYEAAGWVPTLAFGHYAASGTSRYYGLSLTGGVLPPPDR</sequence>
<dbReference type="Proteomes" id="UP000237822">
    <property type="component" value="Unassembled WGS sequence"/>
</dbReference>
<dbReference type="GO" id="GO:0016747">
    <property type="term" value="F:acyltransferase activity, transferring groups other than amino-acyl groups"/>
    <property type="evidence" value="ECO:0007669"/>
    <property type="project" value="InterPro"/>
</dbReference>
<evidence type="ECO:0000259" key="3">
    <source>
        <dbReference type="PROSITE" id="PS51186"/>
    </source>
</evidence>
<keyword evidence="2" id="KW-0012">Acyltransferase</keyword>
<keyword evidence="1 4" id="KW-0808">Transferase</keyword>
<gene>
    <name evidence="4" type="ORF">BCF74_11867</name>
</gene>
<feature type="domain" description="N-acetyltransferase" evidence="3">
    <location>
        <begin position="12"/>
        <end position="163"/>
    </location>
</feature>
<dbReference type="PANTHER" id="PTHR43877:SF2">
    <property type="entry name" value="AMINOALKYLPHOSPHONATE N-ACETYLTRANSFERASE-RELATED"/>
    <property type="match status" value="1"/>
</dbReference>
<dbReference type="RefSeq" id="WP_106298089.1">
    <property type="nucleotide sequence ID" value="NZ_PVTI01000018.1"/>
</dbReference>
<dbReference type="SUPFAM" id="SSF55729">
    <property type="entry name" value="Acyl-CoA N-acyltransferases (Nat)"/>
    <property type="match status" value="1"/>
</dbReference>
<proteinExistence type="predicted"/>
<dbReference type="AlphaFoldDB" id="A0A2T0UFJ2"/>
<dbReference type="InterPro" id="IPR016181">
    <property type="entry name" value="Acyl_CoA_acyltransferase"/>
</dbReference>
<evidence type="ECO:0000256" key="2">
    <source>
        <dbReference type="ARBA" id="ARBA00023315"/>
    </source>
</evidence>
<dbReference type="OrthoDB" id="70840at2"/>
<dbReference type="CDD" id="cd04301">
    <property type="entry name" value="NAT_SF"/>
    <property type="match status" value="1"/>
</dbReference>
<name>A0A2T0UFJ2_9MICO</name>
<evidence type="ECO:0000313" key="4">
    <source>
        <dbReference type="EMBL" id="PRY56672.1"/>
    </source>
</evidence>
<evidence type="ECO:0000313" key="5">
    <source>
        <dbReference type="Proteomes" id="UP000237822"/>
    </source>
</evidence>
<dbReference type="PANTHER" id="PTHR43877">
    <property type="entry name" value="AMINOALKYLPHOSPHONATE N-ACETYLTRANSFERASE-RELATED-RELATED"/>
    <property type="match status" value="1"/>
</dbReference>